<evidence type="ECO:0000256" key="1">
    <source>
        <dbReference type="SAM" id="MobiDB-lite"/>
    </source>
</evidence>
<feature type="region of interest" description="Disordered" evidence="1">
    <location>
        <begin position="257"/>
        <end position="276"/>
    </location>
</feature>
<gene>
    <name evidence="3" type="ORF">Zmor_001336</name>
</gene>
<dbReference type="Proteomes" id="UP001168821">
    <property type="component" value="Unassembled WGS sequence"/>
</dbReference>
<comment type="caution">
    <text evidence="3">The sequence shown here is derived from an EMBL/GenBank/DDBJ whole genome shotgun (WGS) entry which is preliminary data.</text>
</comment>
<sequence>MAKFGWSKDQTADLIAQYKKKSVLWDTKNKDNRNRELKYKAWKEIADHFHCPPEEVQRKMHNLRNQLSQELKKIRIKHSGDENYVSKWPYFTALQFLTTVLTANYTRSSMQTSSLNSTQLMEPVDEIHATSEEEILDESAVYVDTQAKKEGVEPLMRKLKAVSQQQNRDDEDDKLFRQALATLQNAPDADDNFGAYVAMELKGLRSDFYKRKLKREIRRAVICAIDEEDMAYYAGVLPNSSSPGLVIQSNNESSCIPTPLPSRAKPMGKASSSSCV</sequence>
<dbReference type="PANTHER" id="PTHR21505">
    <property type="entry name" value="MADF DOMAIN-CONTAINING PROTEIN-RELATED"/>
    <property type="match status" value="1"/>
</dbReference>
<reference evidence="3" key="1">
    <citation type="journal article" date="2023" name="G3 (Bethesda)">
        <title>Whole genome assemblies of Zophobas morio and Tenebrio molitor.</title>
        <authorList>
            <person name="Kaur S."/>
            <person name="Stinson S.A."/>
            <person name="diCenzo G.C."/>
        </authorList>
    </citation>
    <scope>NUCLEOTIDE SEQUENCE</scope>
    <source>
        <strain evidence="3">QUZm001</strain>
    </source>
</reference>
<organism evidence="3 4">
    <name type="scientific">Zophobas morio</name>
    <dbReference type="NCBI Taxonomy" id="2755281"/>
    <lineage>
        <taxon>Eukaryota</taxon>
        <taxon>Metazoa</taxon>
        <taxon>Ecdysozoa</taxon>
        <taxon>Arthropoda</taxon>
        <taxon>Hexapoda</taxon>
        <taxon>Insecta</taxon>
        <taxon>Pterygota</taxon>
        <taxon>Neoptera</taxon>
        <taxon>Endopterygota</taxon>
        <taxon>Coleoptera</taxon>
        <taxon>Polyphaga</taxon>
        <taxon>Cucujiformia</taxon>
        <taxon>Tenebrionidae</taxon>
        <taxon>Zophobas</taxon>
    </lineage>
</organism>
<evidence type="ECO:0000313" key="3">
    <source>
        <dbReference type="EMBL" id="KAJ3665871.1"/>
    </source>
</evidence>
<proteinExistence type="predicted"/>
<dbReference type="InterPro" id="IPR006578">
    <property type="entry name" value="MADF-dom"/>
</dbReference>
<dbReference type="Pfam" id="PF10545">
    <property type="entry name" value="MADF_DNA_bdg"/>
    <property type="match status" value="1"/>
</dbReference>
<feature type="domain" description="MADF" evidence="2">
    <location>
        <begin position="13"/>
        <end position="102"/>
    </location>
</feature>
<dbReference type="PANTHER" id="PTHR21505:SF12">
    <property type="entry name" value="MADF DOMAIN-CONTAINING PROTEIN-RELATED"/>
    <property type="match status" value="1"/>
</dbReference>
<protein>
    <recommendedName>
        <fullName evidence="2">MADF domain-containing protein</fullName>
    </recommendedName>
</protein>
<keyword evidence="4" id="KW-1185">Reference proteome</keyword>
<dbReference type="AlphaFoldDB" id="A0AA38MRW2"/>
<dbReference type="PROSITE" id="PS51029">
    <property type="entry name" value="MADF"/>
    <property type="match status" value="1"/>
</dbReference>
<evidence type="ECO:0000313" key="4">
    <source>
        <dbReference type="Proteomes" id="UP001168821"/>
    </source>
</evidence>
<dbReference type="SMART" id="SM00595">
    <property type="entry name" value="MADF"/>
    <property type="match status" value="1"/>
</dbReference>
<accession>A0AA38MRW2</accession>
<name>A0AA38MRW2_9CUCU</name>
<dbReference type="EMBL" id="JALNTZ010000001">
    <property type="protein sequence ID" value="KAJ3665871.1"/>
    <property type="molecule type" value="Genomic_DNA"/>
</dbReference>
<evidence type="ECO:0000259" key="2">
    <source>
        <dbReference type="PROSITE" id="PS51029"/>
    </source>
</evidence>